<protein>
    <submittedName>
        <fullName evidence="1">Uncharacterized protein</fullName>
    </submittedName>
</protein>
<gene>
    <name evidence="1" type="ORF">H257_00427</name>
</gene>
<organism evidence="1">
    <name type="scientific">Aphanomyces astaci</name>
    <name type="common">Crayfish plague agent</name>
    <dbReference type="NCBI Taxonomy" id="112090"/>
    <lineage>
        <taxon>Eukaryota</taxon>
        <taxon>Sar</taxon>
        <taxon>Stramenopiles</taxon>
        <taxon>Oomycota</taxon>
        <taxon>Saprolegniomycetes</taxon>
        <taxon>Saprolegniales</taxon>
        <taxon>Verrucalvaceae</taxon>
        <taxon>Aphanomyces</taxon>
    </lineage>
</organism>
<dbReference type="AlphaFoldDB" id="W4HD18"/>
<dbReference type="PANTHER" id="PTHR47169">
    <property type="entry name" value="OS01G0541250 PROTEIN"/>
    <property type="match status" value="1"/>
</dbReference>
<dbReference type="EMBL" id="KI913114">
    <property type="protein sequence ID" value="ETV89023.1"/>
    <property type="molecule type" value="Genomic_DNA"/>
</dbReference>
<reference evidence="1" key="1">
    <citation type="submission" date="2013-12" db="EMBL/GenBank/DDBJ databases">
        <title>The Genome Sequence of Aphanomyces astaci APO3.</title>
        <authorList>
            <consortium name="The Broad Institute Genomics Platform"/>
            <person name="Russ C."/>
            <person name="Tyler B."/>
            <person name="van West P."/>
            <person name="Dieguez-Uribeondo J."/>
            <person name="Young S.K."/>
            <person name="Zeng Q."/>
            <person name="Gargeya S."/>
            <person name="Fitzgerald M."/>
            <person name="Abouelleil A."/>
            <person name="Alvarado L."/>
            <person name="Chapman S.B."/>
            <person name="Gainer-Dewar J."/>
            <person name="Goldberg J."/>
            <person name="Griggs A."/>
            <person name="Gujja S."/>
            <person name="Hansen M."/>
            <person name="Howarth C."/>
            <person name="Imamovic A."/>
            <person name="Ireland A."/>
            <person name="Larimer J."/>
            <person name="McCowan C."/>
            <person name="Murphy C."/>
            <person name="Pearson M."/>
            <person name="Poon T.W."/>
            <person name="Priest M."/>
            <person name="Roberts A."/>
            <person name="Saif S."/>
            <person name="Shea T."/>
            <person name="Sykes S."/>
            <person name="Wortman J."/>
            <person name="Nusbaum C."/>
            <person name="Birren B."/>
        </authorList>
    </citation>
    <scope>NUCLEOTIDE SEQUENCE [LARGE SCALE GENOMIC DNA]</scope>
    <source>
        <strain evidence="1">APO3</strain>
    </source>
</reference>
<dbReference type="GO" id="GO:0003676">
    <property type="term" value="F:nucleic acid binding"/>
    <property type="evidence" value="ECO:0007669"/>
    <property type="project" value="InterPro"/>
</dbReference>
<dbReference type="InterPro" id="IPR036397">
    <property type="entry name" value="RNaseH_sf"/>
</dbReference>
<dbReference type="VEuPathDB" id="FungiDB:H257_00427"/>
<sequence>METAVIRTGRELSETEKIAVVRYLQDNLVNGKLARGAIARMSSALPRPCSATGQPGDLEDFEFTHMWDVVHLDEKWFNSDKDRRKVYLTKRETPRRRSCKSKLFLPKVMFLAAVARPRWDIDRDSDFDGNIGMWPFVEQLPAAPNSRNRHAGTMVTQLVAVTSETYQDFVMNKHDNATPHRILNASLLRLASTDGWT</sequence>
<dbReference type="RefSeq" id="XP_009821423.1">
    <property type="nucleotide sequence ID" value="XM_009823121.1"/>
</dbReference>
<dbReference type="GeneID" id="20802423"/>
<evidence type="ECO:0000313" key="1">
    <source>
        <dbReference type="EMBL" id="ETV89023.1"/>
    </source>
</evidence>
<name>W4HD18_APHAT</name>
<proteinExistence type="predicted"/>
<accession>W4HD18</accession>
<dbReference type="Gene3D" id="3.30.420.10">
    <property type="entry name" value="Ribonuclease H-like superfamily/Ribonuclease H"/>
    <property type="match status" value="1"/>
</dbReference>